<protein>
    <submittedName>
        <fullName evidence="2">Uncharacterized protein</fullName>
    </submittedName>
</protein>
<comment type="caution">
    <text evidence="2">The sequence shown here is derived from an EMBL/GenBank/DDBJ whole genome shotgun (WGS) entry which is preliminary data.</text>
</comment>
<feature type="transmembrane region" description="Helical" evidence="1">
    <location>
        <begin position="6"/>
        <end position="24"/>
    </location>
</feature>
<keyword evidence="1" id="KW-0472">Membrane</keyword>
<evidence type="ECO:0000313" key="3">
    <source>
        <dbReference type="Proteomes" id="UP001501787"/>
    </source>
</evidence>
<keyword evidence="1" id="KW-0812">Transmembrane</keyword>
<reference evidence="2 3" key="1">
    <citation type="journal article" date="2019" name="Int. J. Syst. Evol. Microbiol.">
        <title>The Global Catalogue of Microorganisms (GCM) 10K type strain sequencing project: providing services to taxonomists for standard genome sequencing and annotation.</title>
        <authorList>
            <consortium name="The Broad Institute Genomics Platform"/>
            <consortium name="The Broad Institute Genome Sequencing Center for Infectious Disease"/>
            <person name="Wu L."/>
            <person name="Ma J."/>
        </authorList>
    </citation>
    <scope>NUCLEOTIDE SEQUENCE [LARGE SCALE GENOMIC DNA]</scope>
    <source>
        <strain evidence="2 3">JCM 16343</strain>
    </source>
</reference>
<dbReference type="Proteomes" id="UP001501787">
    <property type="component" value="Unassembled WGS sequence"/>
</dbReference>
<dbReference type="EMBL" id="BAAAFR010000005">
    <property type="protein sequence ID" value="GAA0320003.1"/>
    <property type="molecule type" value="Genomic_DNA"/>
</dbReference>
<evidence type="ECO:0000313" key="2">
    <source>
        <dbReference type="EMBL" id="GAA0320003.1"/>
    </source>
</evidence>
<proteinExistence type="predicted"/>
<accession>A0ABN0VXS4</accession>
<keyword evidence="3" id="KW-1185">Reference proteome</keyword>
<evidence type="ECO:0000256" key="1">
    <source>
        <dbReference type="SAM" id="Phobius"/>
    </source>
</evidence>
<organism evidence="2 3">
    <name type="scientific">Psychrobacter aestuarii</name>
    <dbReference type="NCBI Taxonomy" id="556327"/>
    <lineage>
        <taxon>Bacteria</taxon>
        <taxon>Pseudomonadati</taxon>
        <taxon>Pseudomonadota</taxon>
        <taxon>Gammaproteobacteria</taxon>
        <taxon>Moraxellales</taxon>
        <taxon>Moraxellaceae</taxon>
        <taxon>Psychrobacter</taxon>
    </lineage>
</organism>
<sequence>MKISTILFIIMSTLIIAFNVHNYITNPASRIKLNQEDVKRMQKNYDYLMEDITKDIGKPNDIDRVSTTTGYVSAFYSYANADSNLVNKVIRNIEAQPEWQEIDPSTEGDNDKFKKYCNKEKTLAISTPNSKNKNTLTIYVYWFRESYCQLRMFDDQK</sequence>
<keyword evidence="1" id="KW-1133">Transmembrane helix</keyword>
<gene>
    <name evidence="2" type="ORF">GCM10009129_17110</name>
</gene>
<name>A0ABN0VXS4_9GAMM</name>